<organism evidence="1 2">
    <name type="scientific">Novosphingobium arvoryzae</name>
    <dbReference type="NCBI Taxonomy" id="1256514"/>
    <lineage>
        <taxon>Bacteria</taxon>
        <taxon>Pseudomonadati</taxon>
        <taxon>Pseudomonadota</taxon>
        <taxon>Alphaproteobacteria</taxon>
        <taxon>Sphingomonadales</taxon>
        <taxon>Sphingomonadaceae</taxon>
        <taxon>Novosphingobium</taxon>
    </lineage>
</organism>
<dbReference type="Proteomes" id="UP000634139">
    <property type="component" value="Unassembled WGS sequence"/>
</dbReference>
<proteinExistence type="predicted"/>
<keyword evidence="2" id="KW-1185">Reference proteome</keyword>
<dbReference type="InterPro" id="IPR036895">
    <property type="entry name" value="Uracil-DNA_glycosylase-like_sf"/>
</dbReference>
<evidence type="ECO:0008006" key="3">
    <source>
        <dbReference type="Google" id="ProtNLM"/>
    </source>
</evidence>
<evidence type="ECO:0000313" key="2">
    <source>
        <dbReference type="Proteomes" id="UP000634139"/>
    </source>
</evidence>
<reference evidence="1" key="1">
    <citation type="journal article" date="2014" name="Int. J. Syst. Evol. Microbiol.">
        <title>Complete genome sequence of Corynebacterium casei LMG S-19264T (=DSM 44701T), isolated from a smear-ripened cheese.</title>
        <authorList>
            <consortium name="US DOE Joint Genome Institute (JGI-PGF)"/>
            <person name="Walter F."/>
            <person name="Albersmeier A."/>
            <person name="Kalinowski J."/>
            <person name="Ruckert C."/>
        </authorList>
    </citation>
    <scope>NUCLEOTIDE SEQUENCE</scope>
    <source>
        <strain evidence="1">KCTC 32422</strain>
    </source>
</reference>
<comment type="caution">
    <text evidence="1">The sequence shown here is derived from an EMBL/GenBank/DDBJ whole genome shotgun (WGS) entry which is preliminary data.</text>
</comment>
<name>A0A918RDF1_9SPHN</name>
<dbReference type="RefSeq" id="WP_189539148.1">
    <property type="nucleotide sequence ID" value="NZ_BMZD01000002.1"/>
</dbReference>
<gene>
    <name evidence="1" type="ORF">GCM10011617_08030</name>
</gene>
<sequence length="250" mass="26423">MTHSDAPDGLTPQQFAAVLDWWRDAGVDLEFVDTARDWLARPDAAATAGNAPQFVAPQPPPPPPAPKIGGDGADLPATLAEFAQWWLTEPSLDGGQVFDRVPPRGPAGAELMVLVDHPEPGDSARLLDGPQGALLDAILTSFGIAPDAAYVASCLPRHMPMPDWAALAEAGLGRIVAHHVNLAAPRRLIVLGPHISSLLGHDPAKSANPLPRFNHEGGNLAVLVAPGLMRLSGRPRDKAGLWNAWLDWTG</sequence>
<dbReference type="EMBL" id="BMZD01000002">
    <property type="protein sequence ID" value="GGZ91254.1"/>
    <property type="molecule type" value="Genomic_DNA"/>
</dbReference>
<dbReference type="SUPFAM" id="SSF52141">
    <property type="entry name" value="Uracil-DNA glycosylase-like"/>
    <property type="match status" value="1"/>
</dbReference>
<evidence type="ECO:0000313" key="1">
    <source>
        <dbReference type="EMBL" id="GGZ91254.1"/>
    </source>
</evidence>
<dbReference type="AlphaFoldDB" id="A0A918RDF1"/>
<dbReference type="Gene3D" id="3.40.470.10">
    <property type="entry name" value="Uracil-DNA glycosylase-like domain"/>
    <property type="match status" value="1"/>
</dbReference>
<reference evidence="1" key="2">
    <citation type="submission" date="2020-09" db="EMBL/GenBank/DDBJ databases">
        <authorList>
            <person name="Sun Q."/>
            <person name="Kim S."/>
        </authorList>
    </citation>
    <scope>NUCLEOTIDE SEQUENCE</scope>
    <source>
        <strain evidence="1">KCTC 32422</strain>
    </source>
</reference>
<accession>A0A918RDF1</accession>
<protein>
    <recommendedName>
        <fullName evidence="3">Uracil-DNA glycosylase</fullName>
    </recommendedName>
</protein>